<gene>
    <name evidence="2" type="ORF">A3K90_04340</name>
</gene>
<protein>
    <submittedName>
        <fullName evidence="2">Dinitrogenase iron-molybdenum cofactor biosynthesis protein</fullName>
    </submittedName>
</protein>
<sequence>MKAVLPLEENAGMESAMCEHFGSAPFFAVVDTLTGTAQIIRNPNSEHVHGQCTPADAFAGMGAEIVICNGIGARAASKMQAQGIGVYLADLSPTLGHALKRFMAGELVKVSADQACQGHDCH</sequence>
<dbReference type="InterPro" id="IPR036105">
    <property type="entry name" value="DiNase_FeMo-co_biosyn_sf"/>
</dbReference>
<dbReference type="Pfam" id="PF02579">
    <property type="entry name" value="Nitro_FeMo-Co"/>
    <property type="match status" value="1"/>
</dbReference>
<dbReference type="AlphaFoldDB" id="A0A165MBN7"/>
<dbReference type="EMBL" id="LVWG01000013">
    <property type="protein sequence ID" value="KZK75050.1"/>
    <property type="molecule type" value="Genomic_DNA"/>
</dbReference>
<evidence type="ECO:0000313" key="3">
    <source>
        <dbReference type="Proteomes" id="UP000076481"/>
    </source>
</evidence>
<organism evidence="2 3">
    <name type="scientific">Pelodictyon luteolum</name>
    <dbReference type="NCBI Taxonomy" id="1100"/>
    <lineage>
        <taxon>Bacteria</taxon>
        <taxon>Pseudomonadati</taxon>
        <taxon>Chlorobiota</taxon>
        <taxon>Chlorobiia</taxon>
        <taxon>Chlorobiales</taxon>
        <taxon>Chlorobiaceae</taxon>
        <taxon>Chlorobium/Pelodictyon group</taxon>
        <taxon>Pelodictyon</taxon>
    </lineage>
</organism>
<evidence type="ECO:0000259" key="1">
    <source>
        <dbReference type="Pfam" id="PF02579"/>
    </source>
</evidence>
<accession>A0A165MBN7</accession>
<dbReference type="PANTHER" id="PTHR42983">
    <property type="entry name" value="DINITROGENASE IRON-MOLYBDENUM COFACTOR PROTEIN-RELATED"/>
    <property type="match status" value="1"/>
</dbReference>
<dbReference type="Gene3D" id="3.30.420.130">
    <property type="entry name" value="Dinitrogenase iron-molybdenum cofactor biosynthesis domain"/>
    <property type="match status" value="1"/>
</dbReference>
<dbReference type="RefSeq" id="WP_303680781.1">
    <property type="nucleotide sequence ID" value="NZ_LVWG01000013.1"/>
</dbReference>
<name>A0A165MBN7_PELLU</name>
<dbReference type="InterPro" id="IPR003731">
    <property type="entry name" value="Di-Nase_FeMo-co_biosynth"/>
</dbReference>
<feature type="domain" description="Dinitrogenase iron-molybdenum cofactor biosynthesis" evidence="1">
    <location>
        <begin position="14"/>
        <end position="103"/>
    </location>
</feature>
<comment type="caution">
    <text evidence="2">The sequence shown here is derived from an EMBL/GenBank/DDBJ whole genome shotgun (WGS) entry which is preliminary data.</text>
</comment>
<proteinExistence type="predicted"/>
<dbReference type="SUPFAM" id="SSF53146">
    <property type="entry name" value="Nitrogenase accessory factor-like"/>
    <property type="match status" value="1"/>
</dbReference>
<evidence type="ECO:0000313" key="2">
    <source>
        <dbReference type="EMBL" id="KZK75050.1"/>
    </source>
</evidence>
<dbReference type="PANTHER" id="PTHR42983:SF1">
    <property type="entry name" value="IRON-MOLYBDENUM PROTEIN"/>
    <property type="match status" value="1"/>
</dbReference>
<dbReference type="Proteomes" id="UP000076481">
    <property type="component" value="Unassembled WGS sequence"/>
</dbReference>
<reference evidence="2 3" key="1">
    <citation type="submission" date="2016-03" db="EMBL/GenBank/DDBJ databases">
        <title>Speciation and ecological success in dimly lit waters: horizontal gene transfer in a green sulfur bacteria bloom unveiled by metagenomic assembly.</title>
        <authorList>
            <person name="Llorens-Mares T."/>
            <person name="Liu Z."/>
            <person name="Allen L.Z."/>
            <person name="Rusch D.B."/>
            <person name="Craig M.T."/>
            <person name="Dupont C.L."/>
            <person name="Bryant D.A."/>
            <person name="Casamayor E.O."/>
        </authorList>
    </citation>
    <scope>NUCLEOTIDE SEQUENCE [LARGE SCALE GENOMIC DNA]</scope>
    <source>
        <strain evidence="2">CIII</strain>
    </source>
</reference>